<dbReference type="SUPFAM" id="SSF51905">
    <property type="entry name" value="FAD/NAD(P)-binding domain"/>
    <property type="match status" value="1"/>
</dbReference>
<evidence type="ECO:0000313" key="3">
    <source>
        <dbReference type="EMBL" id="EDM78247.1"/>
    </source>
</evidence>
<dbReference type="Gene3D" id="3.50.50.60">
    <property type="entry name" value="FAD/NAD(P)-binding domain"/>
    <property type="match status" value="1"/>
</dbReference>
<dbReference type="ESTHER" id="9delt-a6g7b3">
    <property type="family name" value="Epoxide_hydrolase"/>
</dbReference>
<comment type="caution">
    <text evidence="3">The sequence shown here is derived from an EMBL/GenBank/DDBJ whole genome shotgun (WGS) entry which is preliminary data.</text>
</comment>
<evidence type="ECO:0000256" key="1">
    <source>
        <dbReference type="ARBA" id="ARBA00022801"/>
    </source>
</evidence>
<dbReference type="InterPro" id="IPR029058">
    <property type="entry name" value="AB_hydrolase_fold"/>
</dbReference>
<name>A6G7B3_9BACT</name>
<reference evidence="3 4" key="1">
    <citation type="submission" date="2007-06" db="EMBL/GenBank/DDBJ databases">
        <authorList>
            <person name="Shimkets L."/>
            <person name="Ferriera S."/>
            <person name="Johnson J."/>
            <person name="Kravitz S."/>
            <person name="Beeson K."/>
            <person name="Sutton G."/>
            <person name="Rogers Y.-H."/>
            <person name="Friedman R."/>
            <person name="Frazier M."/>
            <person name="Venter J.C."/>
        </authorList>
    </citation>
    <scope>NUCLEOTIDE SEQUENCE [LARGE SCALE GENOMIC DNA]</scope>
    <source>
        <strain evidence="3 4">SIR-1</strain>
    </source>
</reference>
<dbReference type="AlphaFoldDB" id="A6G7B3"/>
<dbReference type="GO" id="GO:0016787">
    <property type="term" value="F:hydrolase activity"/>
    <property type="evidence" value="ECO:0007669"/>
    <property type="project" value="UniProtKB-KW"/>
</dbReference>
<dbReference type="eggNOG" id="COG0596">
    <property type="taxonomic scope" value="Bacteria"/>
</dbReference>
<gene>
    <name evidence="3" type="ORF">PPSIR1_08681</name>
</gene>
<dbReference type="InterPro" id="IPR036188">
    <property type="entry name" value="FAD/NAD-bd_sf"/>
</dbReference>
<dbReference type="PANTHER" id="PTHR43329">
    <property type="entry name" value="EPOXIDE HYDROLASE"/>
    <property type="match status" value="1"/>
</dbReference>
<dbReference type="Gene3D" id="3.40.50.1820">
    <property type="entry name" value="alpha/beta hydrolase"/>
    <property type="match status" value="1"/>
</dbReference>
<dbReference type="Proteomes" id="UP000005801">
    <property type="component" value="Unassembled WGS sequence"/>
</dbReference>
<protein>
    <recommendedName>
        <fullName evidence="2">AB hydrolase-1 domain-containing protein</fullName>
    </recommendedName>
</protein>
<dbReference type="PRINTS" id="PR00412">
    <property type="entry name" value="EPOXHYDRLASE"/>
</dbReference>
<evidence type="ECO:0000313" key="4">
    <source>
        <dbReference type="Proteomes" id="UP000005801"/>
    </source>
</evidence>
<sequence>MKRSMTRSADGECHRIEADYLVVGAGAMGLAFVDELIHRDPSATVVLVDRRAMPGGHWNDAYAFVSLHQPAAYYGVNSMALGEGGAALVTGREVLAYFGRALDRLLATGRVRFFGQCEHEGEARFRSRLVPDRRYQVDVRRKLVDASYMQSEVPAMRPPPYAVDPSVAVVPVNGLAELSKREGEPPSSFVIVGAGKTGMDAALYLLDQGVAPEAITWIVSNDAWFLRRERIQPGTILDFMLEQFERFGDSESLDGLVFALECAGIFSRLDPAVAPTKYRCATVSDPELAQLRRLTKVVRLGRVVRVEAEAVVLERGRLPVLPGQLFVDCTAKGLPPREPRPVFAGATITLQSLLVCQQVLSAAFIAYLETRTRGPEPLSLARCNALCQVVPHPEEVRDYAQTMLTTLLNIQAWAEACREWLFESRLSFFHHERRVDVLRATLKIEATRVAAEKGLRAILAATDPDPTPEFETVELRHGPLRASTLTLAPRPSRERAAVLCLHGFPDNARSFRHQLPALAAAGYRVYAPTLRGYEPSSQPEDGDYSLAALAGDVLAWLDELGLERAHLIGHDWGAAVTYTVGALAPERFWSLTTLAVPHPAQFVRGVARLPRQVLNSWYMLFFQVPGAPELALRRRDWALIRQLWAAWSPGYTLPPEEWAALRETFEAPGVDRAMLAYYRRNLVPTFVDGLRGGGSDEAVIRVPTLALTGADDGCIDTRLYEGVDAREFPEGFRLERVEGAGHFLHQERPEAVNALVLDWLAEHDPKG</sequence>
<evidence type="ECO:0000259" key="2">
    <source>
        <dbReference type="Pfam" id="PF00561"/>
    </source>
</evidence>
<dbReference type="STRING" id="391625.PPSIR1_08681"/>
<keyword evidence="4" id="KW-1185">Reference proteome</keyword>
<dbReference type="eggNOG" id="COG2072">
    <property type="taxonomic scope" value="Bacteria"/>
</dbReference>
<dbReference type="InterPro" id="IPR000639">
    <property type="entry name" value="Epox_hydrolase-like"/>
</dbReference>
<accession>A6G7B3</accession>
<feature type="domain" description="AB hydrolase-1" evidence="2">
    <location>
        <begin position="497"/>
        <end position="748"/>
    </location>
</feature>
<dbReference type="EMBL" id="ABCS01000033">
    <property type="protein sequence ID" value="EDM78247.1"/>
    <property type="molecule type" value="Genomic_DNA"/>
</dbReference>
<organism evidence="3 4">
    <name type="scientific">Plesiocystis pacifica SIR-1</name>
    <dbReference type="NCBI Taxonomy" id="391625"/>
    <lineage>
        <taxon>Bacteria</taxon>
        <taxon>Pseudomonadati</taxon>
        <taxon>Myxococcota</taxon>
        <taxon>Polyangia</taxon>
        <taxon>Nannocystales</taxon>
        <taxon>Nannocystaceae</taxon>
        <taxon>Plesiocystis</taxon>
    </lineage>
</organism>
<dbReference type="SUPFAM" id="SSF53474">
    <property type="entry name" value="alpha/beta-Hydrolases"/>
    <property type="match status" value="1"/>
</dbReference>
<dbReference type="InterPro" id="IPR000073">
    <property type="entry name" value="AB_hydrolase_1"/>
</dbReference>
<proteinExistence type="predicted"/>
<keyword evidence="1" id="KW-0378">Hydrolase</keyword>
<dbReference type="Pfam" id="PF00561">
    <property type="entry name" value="Abhydrolase_1"/>
    <property type="match status" value="1"/>
</dbReference>